<dbReference type="EMBL" id="JPKZ01002986">
    <property type="protein sequence ID" value="KHN73923.1"/>
    <property type="molecule type" value="Genomic_DNA"/>
</dbReference>
<keyword evidence="2" id="KW-1185">Reference proteome</keyword>
<comment type="caution">
    <text evidence="1">The sequence shown here is derived from an EMBL/GenBank/DDBJ whole genome shotgun (WGS) entry which is preliminary data.</text>
</comment>
<proteinExistence type="predicted"/>
<protein>
    <submittedName>
        <fullName evidence="1">Uncharacterized protein</fullName>
    </submittedName>
</protein>
<feature type="non-terminal residue" evidence="1">
    <location>
        <position position="128"/>
    </location>
</feature>
<organism evidence="1 2">
    <name type="scientific">Toxocara canis</name>
    <name type="common">Canine roundworm</name>
    <dbReference type="NCBI Taxonomy" id="6265"/>
    <lineage>
        <taxon>Eukaryota</taxon>
        <taxon>Metazoa</taxon>
        <taxon>Ecdysozoa</taxon>
        <taxon>Nematoda</taxon>
        <taxon>Chromadorea</taxon>
        <taxon>Rhabditida</taxon>
        <taxon>Spirurina</taxon>
        <taxon>Ascaridomorpha</taxon>
        <taxon>Ascaridoidea</taxon>
        <taxon>Toxocaridae</taxon>
        <taxon>Toxocara</taxon>
    </lineage>
</organism>
<dbReference type="AlphaFoldDB" id="A0A0B2UWY9"/>
<evidence type="ECO:0000313" key="2">
    <source>
        <dbReference type="Proteomes" id="UP000031036"/>
    </source>
</evidence>
<evidence type="ECO:0000313" key="1">
    <source>
        <dbReference type="EMBL" id="KHN73923.1"/>
    </source>
</evidence>
<reference evidence="1 2" key="1">
    <citation type="submission" date="2014-11" db="EMBL/GenBank/DDBJ databases">
        <title>Genetic blueprint of the zoonotic pathogen Toxocara canis.</title>
        <authorList>
            <person name="Zhu X.-Q."/>
            <person name="Korhonen P.K."/>
            <person name="Cai H."/>
            <person name="Young N.D."/>
            <person name="Nejsum P."/>
            <person name="von Samson-Himmelstjerna G."/>
            <person name="Boag P.R."/>
            <person name="Tan P."/>
            <person name="Li Q."/>
            <person name="Min J."/>
            <person name="Yang Y."/>
            <person name="Wang X."/>
            <person name="Fang X."/>
            <person name="Hall R.S."/>
            <person name="Hofmann A."/>
            <person name="Sternberg P.W."/>
            <person name="Jex A.R."/>
            <person name="Gasser R.B."/>
        </authorList>
    </citation>
    <scope>NUCLEOTIDE SEQUENCE [LARGE SCALE GENOMIC DNA]</scope>
    <source>
        <strain evidence="1">PN_DK_2014</strain>
    </source>
</reference>
<gene>
    <name evidence="1" type="ORF">Tcan_01569</name>
</gene>
<name>A0A0B2UWY9_TOXCA</name>
<accession>A0A0B2UWY9</accession>
<dbReference type="Proteomes" id="UP000031036">
    <property type="component" value="Unassembled WGS sequence"/>
</dbReference>
<sequence>MCYVFPFPLPVLQLILPHCITSSRRLSQLLIISTLFVCVGKENNCSYRYVHYSAKCPVKSQWSKCKYIMLKQQQLAYKIALLRHLEWLCFANHRMADDITMILKPEANDSPKTIVNKTKQNHPLNLGR</sequence>